<gene>
    <name evidence="1" type="ORF">KCTCHS21_32840</name>
</gene>
<name>A0A3T1D752_9BACL</name>
<keyword evidence="2" id="KW-1185">Reference proteome</keyword>
<sequence length="58" mass="6198">MKGMKEGTGILWALSGPFEIAEYGGLPTIGINCVPPMARQAVRDHIVKERVTDEAVGS</sequence>
<dbReference type="KEGG" id="cohn:KCTCHS21_32840"/>
<dbReference type="RefSeq" id="WP_157994059.1">
    <property type="nucleotide sequence ID" value="NZ_AP019400.1"/>
</dbReference>
<dbReference type="Proteomes" id="UP000289856">
    <property type="component" value="Chromosome"/>
</dbReference>
<organism evidence="1 2">
    <name type="scientific">Cohnella abietis</name>
    <dbReference type="NCBI Taxonomy" id="2507935"/>
    <lineage>
        <taxon>Bacteria</taxon>
        <taxon>Bacillati</taxon>
        <taxon>Bacillota</taxon>
        <taxon>Bacilli</taxon>
        <taxon>Bacillales</taxon>
        <taxon>Paenibacillaceae</taxon>
        <taxon>Cohnella</taxon>
    </lineage>
</organism>
<accession>A0A3T1D752</accession>
<evidence type="ECO:0000313" key="1">
    <source>
        <dbReference type="EMBL" id="BBI33885.1"/>
    </source>
</evidence>
<evidence type="ECO:0000313" key="2">
    <source>
        <dbReference type="Proteomes" id="UP000289856"/>
    </source>
</evidence>
<dbReference type="AlphaFoldDB" id="A0A3T1D752"/>
<protein>
    <submittedName>
        <fullName evidence="1">Uncharacterized protein</fullName>
    </submittedName>
</protein>
<reference evidence="1 2" key="1">
    <citation type="submission" date="2019-01" db="EMBL/GenBank/DDBJ databases">
        <title>Complete genome sequence of Cohnella hallensis HS21 isolated from Korean fir (Abies koreana) rhizospheric soil.</title>
        <authorList>
            <person name="Jiang L."/>
            <person name="Kang S.W."/>
            <person name="Kim S."/>
            <person name="Jung J."/>
            <person name="Kim C.Y."/>
            <person name="Kim D.H."/>
            <person name="Kim S.W."/>
            <person name="Lee J."/>
        </authorList>
    </citation>
    <scope>NUCLEOTIDE SEQUENCE [LARGE SCALE GENOMIC DNA]</scope>
    <source>
        <strain evidence="1 2">HS21</strain>
    </source>
</reference>
<dbReference type="EMBL" id="AP019400">
    <property type="protein sequence ID" value="BBI33885.1"/>
    <property type="molecule type" value="Genomic_DNA"/>
</dbReference>
<proteinExistence type="predicted"/>